<feature type="transmembrane region" description="Helical" evidence="5">
    <location>
        <begin position="76"/>
        <end position="99"/>
    </location>
</feature>
<accession>A0A9D2NGM2</accession>
<evidence type="ECO:0000256" key="5">
    <source>
        <dbReference type="SAM" id="Phobius"/>
    </source>
</evidence>
<feature type="transmembrane region" description="Helical" evidence="5">
    <location>
        <begin position="273"/>
        <end position="292"/>
    </location>
</feature>
<reference evidence="7" key="2">
    <citation type="submission" date="2021-04" db="EMBL/GenBank/DDBJ databases">
        <authorList>
            <person name="Gilroy R."/>
        </authorList>
    </citation>
    <scope>NUCLEOTIDE SEQUENCE</scope>
    <source>
        <strain evidence="7">USAMLcec2-132</strain>
    </source>
</reference>
<dbReference type="Proteomes" id="UP000823891">
    <property type="component" value="Unassembled WGS sequence"/>
</dbReference>
<dbReference type="EMBL" id="DWWS01000055">
    <property type="protein sequence ID" value="HJC25117.1"/>
    <property type="molecule type" value="Genomic_DNA"/>
</dbReference>
<organism evidence="7 8">
    <name type="scientific">Candidatus Eisenbergiella merdavium</name>
    <dbReference type="NCBI Taxonomy" id="2838551"/>
    <lineage>
        <taxon>Bacteria</taxon>
        <taxon>Bacillati</taxon>
        <taxon>Bacillota</taxon>
        <taxon>Clostridia</taxon>
        <taxon>Lachnospirales</taxon>
        <taxon>Lachnospiraceae</taxon>
        <taxon>Eisenbergiella</taxon>
    </lineage>
</organism>
<dbReference type="InterPro" id="IPR007016">
    <property type="entry name" value="O-antigen_ligase-rel_domated"/>
</dbReference>
<evidence type="ECO:0000256" key="1">
    <source>
        <dbReference type="ARBA" id="ARBA00004141"/>
    </source>
</evidence>
<feature type="transmembrane region" description="Helical" evidence="5">
    <location>
        <begin position="24"/>
        <end position="41"/>
    </location>
</feature>
<keyword evidence="7" id="KW-0436">Ligase</keyword>
<evidence type="ECO:0000313" key="8">
    <source>
        <dbReference type="Proteomes" id="UP000823891"/>
    </source>
</evidence>
<keyword evidence="3 5" id="KW-1133">Transmembrane helix</keyword>
<evidence type="ECO:0000259" key="6">
    <source>
        <dbReference type="Pfam" id="PF04932"/>
    </source>
</evidence>
<feature type="transmembrane region" description="Helical" evidence="5">
    <location>
        <begin position="304"/>
        <end position="323"/>
    </location>
</feature>
<keyword evidence="4 5" id="KW-0472">Membrane</keyword>
<reference evidence="7" key="1">
    <citation type="journal article" date="2021" name="PeerJ">
        <title>Extensive microbial diversity within the chicken gut microbiome revealed by metagenomics and culture.</title>
        <authorList>
            <person name="Gilroy R."/>
            <person name="Ravi A."/>
            <person name="Getino M."/>
            <person name="Pursley I."/>
            <person name="Horton D.L."/>
            <person name="Alikhan N.F."/>
            <person name="Baker D."/>
            <person name="Gharbi K."/>
            <person name="Hall N."/>
            <person name="Watson M."/>
            <person name="Adriaenssens E.M."/>
            <person name="Foster-Nyarko E."/>
            <person name="Jarju S."/>
            <person name="Secka A."/>
            <person name="Antonio M."/>
            <person name="Oren A."/>
            <person name="Chaudhuri R.R."/>
            <person name="La Ragione R."/>
            <person name="Hildebrand F."/>
            <person name="Pallen M.J."/>
        </authorList>
    </citation>
    <scope>NUCLEOTIDE SEQUENCE</scope>
    <source>
        <strain evidence="7">USAMLcec2-132</strain>
    </source>
</reference>
<evidence type="ECO:0000256" key="2">
    <source>
        <dbReference type="ARBA" id="ARBA00022692"/>
    </source>
</evidence>
<dbReference type="GO" id="GO:0016020">
    <property type="term" value="C:membrane"/>
    <property type="evidence" value="ECO:0007669"/>
    <property type="project" value="UniProtKB-SubCell"/>
</dbReference>
<comment type="caution">
    <text evidence="7">The sequence shown here is derived from an EMBL/GenBank/DDBJ whole genome shotgun (WGS) entry which is preliminary data.</text>
</comment>
<sequence>MVVLQIACFLYCFLNRIKRKRFSMLDLSVISFYLCLFISTVMVSRDFFSWLTYSLQGAGAIFLIEDMMANDEKESILVIRNVSFFFLLCNLASVIMAPAGFFGDLYFLGARIGFTPFCIMAVVSALLGDYIVNGKKISITSGAVILAAVVNVAAVRVSTGILGLALLACMTAAGLLLCGIRKQSMVYLLSYGIPSLVWFVIVLKGRTDIFQIILSIVGEDLTFNGRTLIWEMALRYISEKPFWGYGVTALGDFYIAAYIKQRSLPAHDELLNLLYQGGVAAFICWNILYFVVGHALKRCRENYIIVLMSAAVFSFLCIMITEIQSQKAIIFMVIALAYQLAVNHSMETKEHV</sequence>
<feature type="transmembrane region" description="Helical" evidence="5">
    <location>
        <begin position="105"/>
        <end position="127"/>
    </location>
</feature>
<keyword evidence="2 5" id="KW-0812">Transmembrane</keyword>
<protein>
    <submittedName>
        <fullName evidence="7">O-antigen ligase family protein</fullName>
    </submittedName>
</protein>
<feature type="domain" description="O-antigen ligase-related" evidence="6">
    <location>
        <begin position="144"/>
        <end position="285"/>
    </location>
</feature>
<dbReference type="Pfam" id="PF04932">
    <property type="entry name" value="Wzy_C"/>
    <property type="match status" value="1"/>
</dbReference>
<name>A0A9D2NGM2_9FIRM</name>
<evidence type="ECO:0000313" key="7">
    <source>
        <dbReference type="EMBL" id="HJC25117.1"/>
    </source>
</evidence>
<feature type="transmembrane region" description="Helical" evidence="5">
    <location>
        <begin position="161"/>
        <end position="178"/>
    </location>
</feature>
<feature type="transmembrane region" description="Helical" evidence="5">
    <location>
        <begin position="185"/>
        <end position="203"/>
    </location>
</feature>
<feature type="transmembrane region" description="Helical" evidence="5">
    <location>
        <begin position="47"/>
        <end position="64"/>
    </location>
</feature>
<evidence type="ECO:0000256" key="3">
    <source>
        <dbReference type="ARBA" id="ARBA00022989"/>
    </source>
</evidence>
<dbReference type="PANTHER" id="PTHR37422:SF17">
    <property type="entry name" value="O-ANTIGEN LIGASE"/>
    <property type="match status" value="1"/>
</dbReference>
<dbReference type="GO" id="GO:0016874">
    <property type="term" value="F:ligase activity"/>
    <property type="evidence" value="ECO:0007669"/>
    <property type="project" value="UniProtKB-KW"/>
</dbReference>
<evidence type="ECO:0000256" key="4">
    <source>
        <dbReference type="ARBA" id="ARBA00023136"/>
    </source>
</evidence>
<dbReference type="AlphaFoldDB" id="A0A9D2NGM2"/>
<feature type="transmembrane region" description="Helical" evidence="5">
    <location>
        <begin position="242"/>
        <end position="261"/>
    </location>
</feature>
<comment type="subcellular location">
    <subcellularLocation>
        <location evidence="1">Membrane</location>
        <topology evidence="1">Multi-pass membrane protein</topology>
    </subcellularLocation>
</comment>
<dbReference type="InterPro" id="IPR051533">
    <property type="entry name" value="WaaL-like"/>
</dbReference>
<gene>
    <name evidence="7" type="ORF">H9761_15690</name>
</gene>
<proteinExistence type="predicted"/>
<dbReference type="PANTHER" id="PTHR37422">
    <property type="entry name" value="TEICHURONIC ACID BIOSYNTHESIS PROTEIN TUAE"/>
    <property type="match status" value="1"/>
</dbReference>